<feature type="transmembrane region" description="Helical" evidence="2">
    <location>
        <begin position="343"/>
        <end position="366"/>
    </location>
</feature>
<dbReference type="RefSeq" id="WP_110921748.1">
    <property type="nucleotide sequence ID" value="NZ_QJSU01000001.1"/>
</dbReference>
<proteinExistence type="predicted"/>
<organism evidence="3 4">
    <name type="scientific">Psychrobacter fozii</name>
    <dbReference type="NCBI Taxonomy" id="198480"/>
    <lineage>
        <taxon>Bacteria</taxon>
        <taxon>Pseudomonadati</taxon>
        <taxon>Pseudomonadota</taxon>
        <taxon>Gammaproteobacteria</taxon>
        <taxon>Moraxellales</taxon>
        <taxon>Moraxellaceae</taxon>
        <taxon>Psychrobacter</taxon>
    </lineage>
</organism>
<keyword evidence="2" id="KW-0812">Transmembrane</keyword>
<protein>
    <submittedName>
        <fullName evidence="3">Capsular polysaccharide transport system permease protein</fullName>
    </submittedName>
</protein>
<dbReference type="GO" id="GO:0005886">
    <property type="term" value="C:plasma membrane"/>
    <property type="evidence" value="ECO:0007669"/>
    <property type="project" value="TreeGrafter"/>
</dbReference>
<dbReference type="OrthoDB" id="5580984at2"/>
<evidence type="ECO:0000256" key="1">
    <source>
        <dbReference type="SAM" id="Coils"/>
    </source>
</evidence>
<keyword evidence="2" id="KW-0472">Membrane</keyword>
<dbReference type="PANTHER" id="PTHR32309:SF13">
    <property type="entry name" value="FERRIC ENTEROBACTIN TRANSPORT PROTEIN FEPE"/>
    <property type="match status" value="1"/>
</dbReference>
<dbReference type="InterPro" id="IPR050445">
    <property type="entry name" value="Bact_polysacc_biosynth/exp"/>
</dbReference>
<keyword evidence="1" id="KW-0175">Coiled coil</keyword>
<name>A0A2V4UKR4_9GAMM</name>
<dbReference type="EMBL" id="QJSU01000001">
    <property type="protein sequence ID" value="PYE40757.1"/>
    <property type="molecule type" value="Genomic_DNA"/>
</dbReference>
<keyword evidence="4" id="KW-1185">Reference proteome</keyword>
<feature type="coiled-coil region" evidence="1">
    <location>
        <begin position="174"/>
        <end position="208"/>
    </location>
</feature>
<dbReference type="PANTHER" id="PTHR32309">
    <property type="entry name" value="TYROSINE-PROTEIN KINASE"/>
    <property type="match status" value="1"/>
</dbReference>
<accession>A0A2V4UKR4</accession>
<evidence type="ECO:0000256" key="2">
    <source>
        <dbReference type="SAM" id="Phobius"/>
    </source>
</evidence>
<dbReference type="GO" id="GO:0004713">
    <property type="term" value="F:protein tyrosine kinase activity"/>
    <property type="evidence" value="ECO:0007669"/>
    <property type="project" value="TreeGrafter"/>
</dbReference>
<keyword evidence="2" id="KW-1133">Transmembrane helix</keyword>
<dbReference type="AlphaFoldDB" id="A0A2V4UKR4"/>
<dbReference type="Proteomes" id="UP000247746">
    <property type="component" value="Unassembled WGS sequence"/>
</dbReference>
<reference evidence="3 4" key="1">
    <citation type="submission" date="2018-06" db="EMBL/GenBank/DDBJ databases">
        <title>Genomic Encyclopedia of Type Strains, Phase III (KMG-III): the genomes of soil and plant-associated and newly described type strains.</title>
        <authorList>
            <person name="Whitman W."/>
        </authorList>
    </citation>
    <scope>NUCLEOTIDE SEQUENCE [LARGE SCALE GENOMIC DNA]</scope>
    <source>
        <strain evidence="3 4">CECT 5889</strain>
    </source>
</reference>
<gene>
    <name evidence="3" type="ORF">DFP82_10168</name>
</gene>
<comment type="caution">
    <text evidence="3">The sequence shown here is derived from an EMBL/GenBank/DDBJ whole genome shotgun (WGS) entry which is preliminary data.</text>
</comment>
<feature type="transmembrane region" description="Helical" evidence="2">
    <location>
        <begin position="12"/>
        <end position="34"/>
    </location>
</feature>
<sequence>MKSISTKQKSKVISFSLFIGLVILPWALVIFYVMTFAHPRFISTANVVVKQVSDTSVSSAGGISALLGVNSTSKEDATYLTEYILSNDMVKRLDKKFKFREAYHVDGSDPINEIKPDATQEELLEYFKQRVHIDLDEQSYILSVSTEAFDAKYAFELNKTILSESEQFVNRISQEVARDQLVFAETQLDESQDRLNETKEQLLNYQNENEIYDPQANAQIVNQLIGSLQGQLSSLRTEERQLLSYLNPDAPQVVSLRSQIKAVTEQITQEQTKLTSPNTTKLNRQAIQFETIKADVEFATELYKLSLSSLEKARLEAFKKMKNLIVISTPYEAEEALYPRRGYIIWTSLALLLIFYGFVRLVMAVVRDHRS</sequence>
<evidence type="ECO:0000313" key="4">
    <source>
        <dbReference type="Proteomes" id="UP000247746"/>
    </source>
</evidence>
<evidence type="ECO:0000313" key="3">
    <source>
        <dbReference type="EMBL" id="PYE40757.1"/>
    </source>
</evidence>